<dbReference type="Proteomes" id="UP000224006">
    <property type="component" value="Unassembled WGS sequence"/>
</dbReference>
<sequence>MNQTRLFAHTKQNKGAKKWNRNRPKKTTPAHINPKPSVHPPNLLNFVNAPPEYHLAPAPEATPLLNRPKVARLLHLLWLLPRQCRRGSAAFIPGPVPCPLPKPERVPGSLEPPTPQQMREEAEYENFVVSQHAAIRARAAAFAAQFDQPLVNAAAAGVTTAAGKEIQALAYDDELRRDLEALKHFAEQRDDVAVRMLSEHLSLAVSPACLPGAEEDADTALASTSPSAGFSHSLEAAPPQMLACGADGEGSAEATNKPKWLPSHLRRARLRYSSAAALVREVCRSPLTRFNRLLISEAVDRWWSAWQHRRLAGIVKKKLGQLKRLGRQLKAGGVPADKLLEENAFERYRLLVDLPRSRFVANYMKRHASPWNPPLADGGEPGAADRERTDGGQGGFETPQDAPESPQGGAVWTSVDQARRRALKRAAFSELQSLGILQADGSVDIELLKELYRTRPAVPPRDAKAEARRRSLPGDRMSKHERHQQIKFRQAAVGLTLPASARQVETFEEWERREQSAEIGGKLARATGVFDALLREEFPEYEPLRDMFKLEEFLEAEYRQHTIKRELRKLYAEWLRHGMPEDPKKRSKSDFLVYWMRLSKRKRKALLYEERQLAPAGATNATLMRRIRERTVLEQAASTKHARQQEGAASAA</sequence>
<dbReference type="OrthoDB" id="331401at2759"/>
<dbReference type="GeneID" id="40307564"/>
<dbReference type="RefSeq" id="XP_029215547.1">
    <property type="nucleotide sequence ID" value="XM_029361192.1"/>
</dbReference>
<evidence type="ECO:0000256" key="1">
    <source>
        <dbReference type="SAM" id="MobiDB-lite"/>
    </source>
</evidence>
<reference evidence="2 3" key="1">
    <citation type="submission" date="2017-09" db="EMBL/GenBank/DDBJ databases">
        <title>Genome sequencing of Besnoitia besnoiti strain Bb-Ger1.</title>
        <authorList>
            <person name="Schares G."/>
            <person name="Venepally P."/>
            <person name="Lorenzi H.A."/>
        </authorList>
    </citation>
    <scope>NUCLEOTIDE SEQUENCE [LARGE SCALE GENOMIC DNA]</scope>
    <source>
        <strain evidence="2 3">Bb-Ger1</strain>
    </source>
</reference>
<comment type="caution">
    <text evidence="2">The sequence shown here is derived from an EMBL/GenBank/DDBJ whole genome shotgun (WGS) entry which is preliminary data.</text>
</comment>
<evidence type="ECO:0000313" key="3">
    <source>
        <dbReference type="Proteomes" id="UP000224006"/>
    </source>
</evidence>
<dbReference type="VEuPathDB" id="ToxoDB:BESB_025040"/>
<feature type="compositionally biased region" description="Basic and acidic residues" evidence="1">
    <location>
        <begin position="461"/>
        <end position="478"/>
    </location>
</feature>
<name>A0A2A9LYL7_BESBE</name>
<dbReference type="EMBL" id="NWUJ01000014">
    <property type="protein sequence ID" value="PFH31538.1"/>
    <property type="molecule type" value="Genomic_DNA"/>
</dbReference>
<organism evidence="2 3">
    <name type="scientific">Besnoitia besnoiti</name>
    <name type="common">Apicomplexan protozoan</name>
    <dbReference type="NCBI Taxonomy" id="94643"/>
    <lineage>
        <taxon>Eukaryota</taxon>
        <taxon>Sar</taxon>
        <taxon>Alveolata</taxon>
        <taxon>Apicomplexa</taxon>
        <taxon>Conoidasida</taxon>
        <taxon>Coccidia</taxon>
        <taxon>Eucoccidiorida</taxon>
        <taxon>Eimeriorina</taxon>
        <taxon>Sarcocystidae</taxon>
        <taxon>Besnoitia</taxon>
    </lineage>
</organism>
<protein>
    <submittedName>
        <fullName evidence="2">Uncharacterized protein</fullName>
    </submittedName>
</protein>
<dbReference type="KEGG" id="bbes:BESB_025040"/>
<feature type="region of interest" description="Disordered" evidence="1">
    <location>
        <begin position="1"/>
        <end position="39"/>
    </location>
</feature>
<evidence type="ECO:0000313" key="2">
    <source>
        <dbReference type="EMBL" id="PFH31538.1"/>
    </source>
</evidence>
<accession>A0A2A9LYL7</accession>
<proteinExistence type="predicted"/>
<feature type="region of interest" description="Disordered" evidence="1">
    <location>
        <begin position="370"/>
        <end position="411"/>
    </location>
</feature>
<dbReference type="AlphaFoldDB" id="A0A2A9LYL7"/>
<keyword evidence="3" id="KW-1185">Reference proteome</keyword>
<feature type="region of interest" description="Disordered" evidence="1">
    <location>
        <begin position="459"/>
        <end position="483"/>
    </location>
</feature>
<gene>
    <name evidence="2" type="ORF">BESB_025040</name>
</gene>
<feature type="compositionally biased region" description="Basic residues" evidence="1">
    <location>
        <begin position="11"/>
        <end position="28"/>
    </location>
</feature>